<gene>
    <name evidence="1" type="ORF">UFOVP68_46</name>
</gene>
<sequence length="90" mass="10297">MNPFPAPAKPVSSRDAQDVANHHWFELMGWQDTSREAEDYIAKFRGDTVAYLHARDTAATAARHVHFHRGQHKHWTHRATTLRAQEGALL</sequence>
<evidence type="ECO:0000313" key="1">
    <source>
        <dbReference type="EMBL" id="CAB4126184.1"/>
    </source>
</evidence>
<proteinExistence type="predicted"/>
<dbReference type="EMBL" id="LR796191">
    <property type="protein sequence ID" value="CAB4126184.1"/>
    <property type="molecule type" value="Genomic_DNA"/>
</dbReference>
<accession>A0A6J5KUV9</accession>
<name>A0A6J5KUV9_9CAUD</name>
<protein>
    <submittedName>
        <fullName evidence="1">Uncharacterized protein</fullName>
    </submittedName>
</protein>
<reference evidence="1" key="1">
    <citation type="submission" date="2020-04" db="EMBL/GenBank/DDBJ databases">
        <authorList>
            <person name="Chiriac C."/>
            <person name="Salcher M."/>
            <person name="Ghai R."/>
            <person name="Kavagutti S V."/>
        </authorList>
    </citation>
    <scope>NUCLEOTIDE SEQUENCE</scope>
</reference>
<organism evidence="1">
    <name type="scientific">uncultured Caudovirales phage</name>
    <dbReference type="NCBI Taxonomy" id="2100421"/>
    <lineage>
        <taxon>Viruses</taxon>
        <taxon>Duplodnaviria</taxon>
        <taxon>Heunggongvirae</taxon>
        <taxon>Uroviricota</taxon>
        <taxon>Caudoviricetes</taxon>
        <taxon>Peduoviridae</taxon>
        <taxon>Maltschvirus</taxon>
        <taxon>Maltschvirus maltsch</taxon>
    </lineage>
</organism>